<feature type="region of interest" description="Disordered" evidence="6">
    <location>
        <begin position="228"/>
        <end position="271"/>
    </location>
</feature>
<proteinExistence type="inferred from homology"/>
<dbReference type="SMART" id="SM01187">
    <property type="entry name" value="Elicitin"/>
    <property type="match status" value="1"/>
</dbReference>
<evidence type="ECO:0000313" key="7">
    <source>
        <dbReference type="EMBL" id="GMF10747.1"/>
    </source>
</evidence>
<keyword evidence="4" id="KW-0928">Hypersensitive response elicitation</keyword>
<sequence length="315" mass="31492">MDVSQRSAAAATNAGRCVLRLHRARVVAAPCPAVLALAMRWPLQRARRLVRRSAAPLFDGHEDARRVAAEYPPGFSNSASRTARPAALDVREVADPRTAHSAIRQQSRTSVSSAMSSSGSIATCSSAVLSSLLTNQYIELCSTDSGYQFTAASVPTQDVIDLMCASSACRSLLADANAMDLTECILPVGDNIRLLADLIDYVPSRCPSASGSAAAGSTTVAASSTATDSTVTAGSTAGNNTASSSDTITVPASSATSTAASTSGETSATTPAAESSAAAAASAASASSGSSAASPVGRAVGVLTLGAMAVVAALM</sequence>
<feature type="compositionally biased region" description="Polar residues" evidence="6">
    <location>
        <begin position="239"/>
        <end position="250"/>
    </location>
</feature>
<protein>
    <submittedName>
        <fullName evidence="7">Unnamed protein product</fullName>
    </submittedName>
</protein>
<evidence type="ECO:0000256" key="3">
    <source>
        <dbReference type="ARBA" id="ARBA00022525"/>
    </source>
</evidence>
<dbReference type="SUPFAM" id="SSF48647">
    <property type="entry name" value="Fungal elicitin"/>
    <property type="match status" value="1"/>
</dbReference>
<gene>
    <name evidence="7" type="ORF">Plil01_000152200</name>
</gene>
<accession>A0A9W6TD12</accession>
<evidence type="ECO:0000256" key="2">
    <source>
        <dbReference type="ARBA" id="ARBA00009544"/>
    </source>
</evidence>
<dbReference type="Gene3D" id="1.10.239.10">
    <property type="entry name" value="Elicitin domain"/>
    <property type="match status" value="1"/>
</dbReference>
<evidence type="ECO:0000256" key="1">
    <source>
        <dbReference type="ARBA" id="ARBA00004613"/>
    </source>
</evidence>
<dbReference type="Pfam" id="PF00964">
    <property type="entry name" value="Elicitin"/>
    <property type="match status" value="1"/>
</dbReference>
<dbReference type="InterPro" id="IPR036470">
    <property type="entry name" value="Elicitin_sf"/>
</dbReference>
<dbReference type="GO" id="GO:0052040">
    <property type="term" value="P:symbiont-mediated perturbation of host programmed cell death"/>
    <property type="evidence" value="ECO:0007669"/>
    <property type="project" value="UniProtKB-KW"/>
</dbReference>
<dbReference type="Proteomes" id="UP001165083">
    <property type="component" value="Unassembled WGS sequence"/>
</dbReference>
<organism evidence="7 8">
    <name type="scientific">Phytophthora lilii</name>
    <dbReference type="NCBI Taxonomy" id="2077276"/>
    <lineage>
        <taxon>Eukaryota</taxon>
        <taxon>Sar</taxon>
        <taxon>Stramenopiles</taxon>
        <taxon>Oomycota</taxon>
        <taxon>Peronosporomycetes</taxon>
        <taxon>Peronosporales</taxon>
        <taxon>Peronosporaceae</taxon>
        <taxon>Phytophthora</taxon>
    </lineage>
</organism>
<evidence type="ECO:0000256" key="4">
    <source>
        <dbReference type="ARBA" id="ARBA00022978"/>
    </source>
</evidence>
<name>A0A9W6TD12_9STRA</name>
<keyword evidence="3" id="KW-0964">Secreted</keyword>
<dbReference type="EMBL" id="BSXW01000053">
    <property type="protein sequence ID" value="GMF10747.1"/>
    <property type="molecule type" value="Genomic_DNA"/>
</dbReference>
<dbReference type="AlphaFoldDB" id="A0A9W6TD12"/>
<keyword evidence="5" id="KW-1015">Disulfide bond</keyword>
<dbReference type="GO" id="GO:0005576">
    <property type="term" value="C:extracellular region"/>
    <property type="evidence" value="ECO:0007669"/>
    <property type="project" value="UniProtKB-SubCell"/>
</dbReference>
<evidence type="ECO:0000256" key="5">
    <source>
        <dbReference type="ARBA" id="ARBA00023157"/>
    </source>
</evidence>
<dbReference type="OrthoDB" id="127425at2759"/>
<feature type="compositionally biased region" description="Low complexity" evidence="6">
    <location>
        <begin position="228"/>
        <end position="238"/>
    </location>
</feature>
<comment type="caution">
    <text evidence="7">The sequence shown here is derived from an EMBL/GenBank/DDBJ whole genome shotgun (WGS) entry which is preliminary data.</text>
</comment>
<feature type="compositionally biased region" description="Low complexity" evidence="6">
    <location>
        <begin position="251"/>
        <end position="271"/>
    </location>
</feature>
<evidence type="ECO:0000256" key="6">
    <source>
        <dbReference type="SAM" id="MobiDB-lite"/>
    </source>
</evidence>
<evidence type="ECO:0000313" key="8">
    <source>
        <dbReference type="Proteomes" id="UP001165083"/>
    </source>
</evidence>
<keyword evidence="8" id="KW-1185">Reference proteome</keyword>
<comment type="subcellular location">
    <subcellularLocation>
        <location evidence="1">Secreted</location>
    </subcellularLocation>
</comment>
<dbReference type="InterPro" id="IPR002200">
    <property type="entry name" value="Elicitin"/>
</dbReference>
<comment type="similarity">
    <text evidence="2">Belongs to the elicitin family.</text>
</comment>
<reference evidence="7" key="1">
    <citation type="submission" date="2023-04" db="EMBL/GenBank/DDBJ databases">
        <title>Phytophthora lilii NBRC 32176.</title>
        <authorList>
            <person name="Ichikawa N."/>
            <person name="Sato H."/>
            <person name="Tonouchi N."/>
        </authorList>
    </citation>
    <scope>NUCLEOTIDE SEQUENCE</scope>
    <source>
        <strain evidence="7">NBRC 32176</strain>
    </source>
</reference>